<sequence length="210" mass="22400">MTVASTNMEAPARTAWCVPFLSAYRPTSGLNAYMPATCSDTTNWLSDSCPCNFMCTGVIAITATMVTCEMTIEASASRPFCVATTIAKASLMLGSFTVPFGLMPPAITNGSGRKRIDVLRNAPSRTMPENTHGPVYFAQPNQSWPATSAGEMSNGPKTAPKVEAKIMRLIARARLCGSAKSVAAYRASKFDACPLPNKNRPTINSASERC</sequence>
<dbReference type="EMBL" id="CAEZZL010000154">
    <property type="protein sequence ID" value="CAB4771804.1"/>
    <property type="molecule type" value="Genomic_DNA"/>
</dbReference>
<gene>
    <name evidence="1" type="ORF">UFOPK2870_01352</name>
</gene>
<reference evidence="1" key="1">
    <citation type="submission" date="2020-05" db="EMBL/GenBank/DDBJ databases">
        <authorList>
            <person name="Chiriac C."/>
            <person name="Salcher M."/>
            <person name="Ghai R."/>
            <person name="Kavagutti S V."/>
        </authorList>
    </citation>
    <scope>NUCLEOTIDE SEQUENCE</scope>
</reference>
<protein>
    <submittedName>
        <fullName evidence="1">Unannotated protein</fullName>
    </submittedName>
</protein>
<evidence type="ECO:0000313" key="1">
    <source>
        <dbReference type="EMBL" id="CAB4771804.1"/>
    </source>
</evidence>
<name>A0A6J6VJK4_9ZZZZ</name>
<accession>A0A6J6VJK4</accession>
<proteinExistence type="predicted"/>
<organism evidence="1">
    <name type="scientific">freshwater metagenome</name>
    <dbReference type="NCBI Taxonomy" id="449393"/>
    <lineage>
        <taxon>unclassified sequences</taxon>
        <taxon>metagenomes</taxon>
        <taxon>ecological metagenomes</taxon>
    </lineage>
</organism>
<dbReference type="AlphaFoldDB" id="A0A6J6VJK4"/>